<keyword evidence="1" id="KW-0812">Transmembrane</keyword>
<organism evidence="3 4">
    <name type="scientific">Actinoplanes ianthinogenes</name>
    <dbReference type="NCBI Taxonomy" id="122358"/>
    <lineage>
        <taxon>Bacteria</taxon>
        <taxon>Bacillati</taxon>
        <taxon>Actinomycetota</taxon>
        <taxon>Actinomycetes</taxon>
        <taxon>Micromonosporales</taxon>
        <taxon>Micromonosporaceae</taxon>
        <taxon>Actinoplanes</taxon>
    </lineage>
</organism>
<dbReference type="PANTHER" id="PTHR46663">
    <property type="entry name" value="DIGUANYLATE CYCLASE DGCT-RELATED"/>
    <property type="match status" value="1"/>
</dbReference>
<dbReference type="InterPro" id="IPR052163">
    <property type="entry name" value="DGC-Regulatory_Protein"/>
</dbReference>
<dbReference type="InterPro" id="IPR043128">
    <property type="entry name" value="Rev_trsase/Diguanyl_cyclase"/>
</dbReference>
<protein>
    <recommendedName>
        <fullName evidence="2">GGDEF domain-containing protein</fullName>
    </recommendedName>
</protein>
<dbReference type="EMBL" id="AP023356">
    <property type="protein sequence ID" value="BCJ47681.1"/>
    <property type="molecule type" value="Genomic_DNA"/>
</dbReference>
<dbReference type="Gene3D" id="3.30.70.270">
    <property type="match status" value="1"/>
</dbReference>
<dbReference type="CDD" id="cd01949">
    <property type="entry name" value="GGDEF"/>
    <property type="match status" value="1"/>
</dbReference>
<evidence type="ECO:0000256" key="1">
    <source>
        <dbReference type="SAM" id="Phobius"/>
    </source>
</evidence>
<keyword evidence="1" id="KW-0472">Membrane</keyword>
<dbReference type="PROSITE" id="PS50887">
    <property type="entry name" value="GGDEF"/>
    <property type="match status" value="1"/>
</dbReference>
<proteinExistence type="predicted"/>
<evidence type="ECO:0000313" key="3">
    <source>
        <dbReference type="EMBL" id="BCJ47681.1"/>
    </source>
</evidence>
<dbReference type="SMART" id="SM00267">
    <property type="entry name" value="GGDEF"/>
    <property type="match status" value="1"/>
</dbReference>
<evidence type="ECO:0000313" key="4">
    <source>
        <dbReference type="Proteomes" id="UP000676967"/>
    </source>
</evidence>
<evidence type="ECO:0000259" key="2">
    <source>
        <dbReference type="PROSITE" id="PS50887"/>
    </source>
</evidence>
<dbReference type="InterPro" id="IPR000160">
    <property type="entry name" value="GGDEF_dom"/>
</dbReference>
<dbReference type="Pfam" id="PF00990">
    <property type="entry name" value="GGDEF"/>
    <property type="match status" value="1"/>
</dbReference>
<gene>
    <name evidence="3" type="ORF">Aiant_83380</name>
</gene>
<feature type="domain" description="GGDEF" evidence="2">
    <location>
        <begin position="237"/>
        <end position="368"/>
    </location>
</feature>
<keyword evidence="4" id="KW-1185">Reference proteome</keyword>
<dbReference type="SUPFAM" id="SSF55073">
    <property type="entry name" value="Nucleotide cyclase"/>
    <property type="match status" value="1"/>
</dbReference>
<accession>A0ABM7M7R5</accession>
<sequence length="395" mass="41680">MFLTYAGASLVPVLLLGLALSIALNHEARVRGIGVARVEAALVARTAIEPHLADRPLGLPLSAEETRELREMTAGAVGSGAIVRLRLRDTAGRVVFSDDGSGLGAEVGDEVLQAARGTAVAHLTRLNSDRNDTGPVGREVVEVYQPIIVNGSVAGILEIYLPYDQIAHEVSQGLRTVYLALAIGLAALWIILALISGSTIRRMAHQAGHDALTGLPNRVVFQRRAAAAVEAAERDGGSAAVVLVDVDRFKEVNDTLGHRIGDGLLRELGGRLAAAVRSGDTVARLGGDEFGLVLPDVGPDEAGPLLDRLRAAVEAEALVGTLPLSPEASFGYAVAPADGTDVDTLLRRADMAMYLAKGTRSGTARYDRRRDHYDAAQLALVAELRRAIEADELVL</sequence>
<reference evidence="3 4" key="1">
    <citation type="submission" date="2020-08" db="EMBL/GenBank/DDBJ databases">
        <title>Whole genome shotgun sequence of Actinoplanes ianthinogenes NBRC 13996.</title>
        <authorList>
            <person name="Komaki H."/>
            <person name="Tamura T."/>
        </authorList>
    </citation>
    <scope>NUCLEOTIDE SEQUENCE [LARGE SCALE GENOMIC DNA]</scope>
    <source>
        <strain evidence="3 4">NBRC 13996</strain>
    </source>
</reference>
<name>A0ABM7M7R5_9ACTN</name>
<dbReference type="NCBIfam" id="TIGR00254">
    <property type="entry name" value="GGDEF"/>
    <property type="match status" value="1"/>
</dbReference>
<keyword evidence="1" id="KW-1133">Transmembrane helix</keyword>
<dbReference type="InterPro" id="IPR029787">
    <property type="entry name" value="Nucleotide_cyclase"/>
</dbReference>
<feature type="transmembrane region" description="Helical" evidence="1">
    <location>
        <begin position="177"/>
        <end position="195"/>
    </location>
</feature>
<dbReference type="PANTHER" id="PTHR46663:SF4">
    <property type="entry name" value="DIGUANYLATE CYCLASE DGCT-RELATED"/>
    <property type="match status" value="1"/>
</dbReference>
<dbReference type="Proteomes" id="UP000676967">
    <property type="component" value="Chromosome"/>
</dbReference>